<dbReference type="Gene3D" id="3.40.720.10">
    <property type="entry name" value="Alkaline Phosphatase, subunit A"/>
    <property type="match status" value="1"/>
</dbReference>
<dbReference type="Pfam" id="PF00884">
    <property type="entry name" value="Sulfatase"/>
    <property type="match status" value="1"/>
</dbReference>
<accession>A0ABY9KWV7</accession>
<dbReference type="PANTHER" id="PTHR43751:SF3">
    <property type="entry name" value="SULFATASE N-TERMINAL DOMAIN-CONTAINING PROTEIN"/>
    <property type="match status" value="1"/>
</dbReference>
<reference evidence="2" key="1">
    <citation type="submission" date="2023-06" db="EMBL/GenBank/DDBJ databases">
        <title>A Treasure from Seagulls: Isolation and Description of Aciduricobacillus qingdaonensis gen. nov., sp. nov., a Rare Obligately Uric Acid-utilizing Member in the Family Bacillaceae.</title>
        <authorList>
            <person name="Liu W."/>
            <person name="Wang B."/>
        </authorList>
    </citation>
    <scope>NUCLEOTIDE SEQUENCE</scope>
    <source>
        <strain evidence="2">44XB</strain>
    </source>
</reference>
<dbReference type="Proteomes" id="UP001180087">
    <property type="component" value="Chromosome"/>
</dbReference>
<dbReference type="RefSeq" id="WP_348029136.1">
    <property type="nucleotide sequence ID" value="NZ_CP129113.1"/>
</dbReference>
<organism evidence="2 3">
    <name type="scientific">Aciduricibacillus chroicocephali</name>
    <dbReference type="NCBI Taxonomy" id="3054939"/>
    <lineage>
        <taxon>Bacteria</taxon>
        <taxon>Bacillati</taxon>
        <taxon>Bacillota</taxon>
        <taxon>Bacilli</taxon>
        <taxon>Bacillales</taxon>
        <taxon>Bacillaceae</taxon>
        <taxon>Aciduricibacillus</taxon>
    </lineage>
</organism>
<dbReference type="InterPro" id="IPR017850">
    <property type="entry name" value="Alkaline_phosphatase_core_sf"/>
</dbReference>
<dbReference type="InterPro" id="IPR000917">
    <property type="entry name" value="Sulfatase_N"/>
</dbReference>
<evidence type="ECO:0000313" key="3">
    <source>
        <dbReference type="Proteomes" id="UP001180087"/>
    </source>
</evidence>
<dbReference type="SUPFAM" id="SSF53649">
    <property type="entry name" value="Alkaline phosphatase-like"/>
    <property type="match status" value="1"/>
</dbReference>
<proteinExistence type="predicted"/>
<evidence type="ECO:0000259" key="1">
    <source>
        <dbReference type="Pfam" id="PF00884"/>
    </source>
</evidence>
<keyword evidence="3" id="KW-1185">Reference proteome</keyword>
<protein>
    <submittedName>
        <fullName evidence="2">Sulfatase-like hydrolase/transferase</fullName>
    </submittedName>
</protein>
<dbReference type="PANTHER" id="PTHR43751">
    <property type="entry name" value="SULFATASE"/>
    <property type="match status" value="1"/>
</dbReference>
<sequence length="680" mass="79188">MGRYLIEKNEYYKKLSKRLEKALNVGDIELSKKILTELGDIDNATVCTQKAIYEYLIGNVLEAKDILEKSLVKHPFNYEIQYNLCFILNELESFKSSIQHAVLAVKYAVDDKQRKNSIQLIEEILKNAKKKGEQTFKSVLGEYENKKRLLEETDYRVYPLNADREDCMRTVYKEDGENQYLINMYKSMNISSVDSNSRFFFKSELIKGKENRCEINLQLRYPAVIPFSLMEPQTNVTFFINDKEYKFKETFLSYNKIHYIKINEPGNLVIKSNKNVFVGTPIQNVSEKVAKKLVLQIFIDGISMKYLEEKGLAELMPNTSSFFKEGFISTNCFGTSEWTMPCKASVNTGKYPTNHKLLHPALNFQNFEKNHKLMSEYFSEAGYLTTKISSNWRTNPAFGYYKGFDRILYQNFMGGMDVRDTIMEVIEHLESFKDKNNFLSMSIMDVHNVPDEIENHILTETQTDLAYRVRTKTKGITSVQTRYDESKVYKYGLEIKRVDFFLGILFDYINKNYDMKDIVVLLHSDHGQTFLENTDEILHGSRTKIPLMLKGEGIPHGKSNEIIELVDLLPIILKATGLQVSEEIDGILPKTLGGTKERRYAITQLIHPNQTYQARIEDEKYIFRFTSKENVQFDLTFNIDNYKSSLLDKETGEEVSAIHSEIIDFYERVVYQHIKNFITW</sequence>
<evidence type="ECO:0000313" key="2">
    <source>
        <dbReference type="EMBL" id="WLV25348.1"/>
    </source>
</evidence>
<dbReference type="EMBL" id="CP129113">
    <property type="protein sequence ID" value="WLV25348.1"/>
    <property type="molecule type" value="Genomic_DNA"/>
</dbReference>
<dbReference type="SUPFAM" id="SSF48452">
    <property type="entry name" value="TPR-like"/>
    <property type="match status" value="1"/>
</dbReference>
<dbReference type="Gene3D" id="1.25.40.10">
    <property type="entry name" value="Tetratricopeptide repeat domain"/>
    <property type="match status" value="1"/>
</dbReference>
<dbReference type="InterPro" id="IPR011990">
    <property type="entry name" value="TPR-like_helical_dom_sf"/>
</dbReference>
<gene>
    <name evidence="2" type="ORF">QR721_03730</name>
</gene>
<name>A0ABY9KWV7_9BACI</name>
<feature type="domain" description="Sulfatase N-terminal" evidence="1">
    <location>
        <begin position="294"/>
        <end position="577"/>
    </location>
</feature>
<dbReference type="InterPro" id="IPR052701">
    <property type="entry name" value="GAG_Ulvan_Degrading_Sulfatases"/>
</dbReference>